<dbReference type="HOGENOM" id="CLU_724109_0_0_1"/>
<dbReference type="EMBL" id="AMQN01004004">
    <property type="status" value="NOT_ANNOTATED_CDS"/>
    <property type="molecule type" value="Genomic_DNA"/>
</dbReference>
<feature type="region of interest" description="Disordered" evidence="9">
    <location>
        <begin position="39"/>
        <end position="179"/>
    </location>
</feature>
<dbReference type="Pfam" id="PF15433">
    <property type="entry name" value="MRP-S31"/>
    <property type="match status" value="1"/>
</dbReference>
<evidence type="ECO:0000256" key="1">
    <source>
        <dbReference type="ARBA" id="ARBA00004173"/>
    </source>
</evidence>
<evidence type="ECO:0000256" key="4">
    <source>
        <dbReference type="ARBA" id="ARBA00022980"/>
    </source>
</evidence>
<evidence type="ECO:0000256" key="9">
    <source>
        <dbReference type="SAM" id="MobiDB-lite"/>
    </source>
</evidence>
<dbReference type="PANTHER" id="PTHR13231:SF3">
    <property type="entry name" value="SMALL RIBOSOMAL SUBUNIT PROTEIN MS31"/>
    <property type="match status" value="1"/>
</dbReference>
<dbReference type="OMA" id="KVWRFPI"/>
<gene>
    <name evidence="10" type="ORF">CAPTEDRAFT_160296</name>
</gene>
<evidence type="ECO:0000256" key="2">
    <source>
        <dbReference type="ARBA" id="ARBA00011057"/>
    </source>
</evidence>
<reference evidence="12" key="1">
    <citation type="submission" date="2012-12" db="EMBL/GenBank/DDBJ databases">
        <authorList>
            <person name="Hellsten U."/>
            <person name="Grimwood J."/>
            <person name="Chapman J.A."/>
            <person name="Shapiro H."/>
            <person name="Aerts A."/>
            <person name="Otillar R.P."/>
            <person name="Terry A.Y."/>
            <person name="Boore J.L."/>
            <person name="Simakov O."/>
            <person name="Marletaz F."/>
            <person name="Cho S.-J."/>
            <person name="Edsinger-Gonzales E."/>
            <person name="Havlak P."/>
            <person name="Kuo D.-H."/>
            <person name="Larsson T."/>
            <person name="Lv J."/>
            <person name="Arendt D."/>
            <person name="Savage R."/>
            <person name="Osoegawa K."/>
            <person name="de Jong P."/>
            <person name="Lindberg D.R."/>
            <person name="Seaver E.C."/>
            <person name="Weisblat D.A."/>
            <person name="Putnam N.H."/>
            <person name="Grigoriev I.V."/>
            <person name="Rokhsar D.S."/>
        </authorList>
    </citation>
    <scope>NUCLEOTIDE SEQUENCE</scope>
    <source>
        <strain evidence="12">I ESC-2004</strain>
    </source>
</reference>
<dbReference type="Proteomes" id="UP000014760">
    <property type="component" value="Unassembled WGS sequence"/>
</dbReference>
<keyword evidence="4" id="KW-0689">Ribosomal protein</keyword>
<feature type="compositionally biased region" description="Basic and acidic residues" evidence="9">
    <location>
        <begin position="1"/>
        <end position="11"/>
    </location>
</feature>
<evidence type="ECO:0000256" key="8">
    <source>
        <dbReference type="ARBA" id="ARBA00035363"/>
    </source>
</evidence>
<keyword evidence="3" id="KW-0809">Transit peptide</keyword>
<dbReference type="EMBL" id="KB292432">
    <property type="protein sequence ID" value="ELU17585.1"/>
    <property type="molecule type" value="Genomic_DNA"/>
</dbReference>
<evidence type="ECO:0000256" key="3">
    <source>
        <dbReference type="ARBA" id="ARBA00022946"/>
    </source>
</evidence>
<dbReference type="AlphaFoldDB" id="R7VLF2"/>
<dbReference type="OrthoDB" id="5989925at2759"/>
<proteinExistence type="inferred from homology"/>
<feature type="compositionally biased region" description="Acidic residues" evidence="9">
    <location>
        <begin position="65"/>
        <end position="84"/>
    </location>
</feature>
<dbReference type="FunCoup" id="R7VLF2">
    <property type="interactions" value="538"/>
</dbReference>
<reference evidence="10 12" key="2">
    <citation type="journal article" date="2013" name="Nature">
        <title>Insights into bilaterian evolution from three spiralian genomes.</title>
        <authorList>
            <person name="Simakov O."/>
            <person name="Marletaz F."/>
            <person name="Cho S.J."/>
            <person name="Edsinger-Gonzales E."/>
            <person name="Havlak P."/>
            <person name="Hellsten U."/>
            <person name="Kuo D.H."/>
            <person name="Larsson T."/>
            <person name="Lv J."/>
            <person name="Arendt D."/>
            <person name="Savage R."/>
            <person name="Osoegawa K."/>
            <person name="de Jong P."/>
            <person name="Grimwood J."/>
            <person name="Chapman J.A."/>
            <person name="Shapiro H."/>
            <person name="Aerts A."/>
            <person name="Otillar R.P."/>
            <person name="Terry A.Y."/>
            <person name="Boore J.L."/>
            <person name="Grigoriev I.V."/>
            <person name="Lindberg D.R."/>
            <person name="Seaver E.C."/>
            <person name="Weisblat D.A."/>
            <person name="Putnam N.H."/>
            <person name="Rokhsar D.S."/>
        </authorList>
    </citation>
    <scope>NUCLEOTIDE SEQUENCE</scope>
    <source>
        <strain evidence="10 12">I ESC-2004</strain>
    </source>
</reference>
<keyword evidence="12" id="KW-1185">Reference proteome</keyword>
<evidence type="ECO:0000256" key="7">
    <source>
        <dbReference type="ARBA" id="ARBA00035133"/>
    </source>
</evidence>
<feature type="region of interest" description="Disordered" evidence="9">
    <location>
        <begin position="197"/>
        <end position="233"/>
    </location>
</feature>
<name>R7VLF2_CAPTE</name>
<keyword evidence="6" id="KW-0687">Ribonucleoprotein</keyword>
<evidence type="ECO:0000313" key="11">
    <source>
        <dbReference type="EnsemblMetazoa" id="CapteP160296"/>
    </source>
</evidence>
<feature type="compositionally biased region" description="Basic and acidic residues" evidence="9">
    <location>
        <begin position="197"/>
        <end position="206"/>
    </location>
</feature>
<feature type="compositionally biased region" description="Polar residues" evidence="9">
    <location>
        <begin position="45"/>
        <end position="55"/>
    </location>
</feature>
<feature type="region of interest" description="Disordered" evidence="9">
    <location>
        <begin position="1"/>
        <end position="22"/>
    </location>
</feature>
<evidence type="ECO:0000256" key="6">
    <source>
        <dbReference type="ARBA" id="ARBA00023274"/>
    </source>
</evidence>
<accession>R7VLF2</accession>
<sequence>MFKALEKETDTMAKALPGNQTENRQELIAKLQQMSIKKVRKHALGSQNKVAQLSTKGLRRSNLEKEEDPDSSDSSDSSDDEDLKEELKEASKIVAKALPPDTGKKRQAQLQRLKKRLMEEAAVQGREMRESREIEPSQSKKEGKISKKIEPTKKFRAAAKEKENKEAETPQSKEETSKRISDLIKSMDVKIHKTVHPKDMMEDSGKRRGGGGGDRRKKFGQPRNAHGRSPMSTKHLYEGPALGIFTKDGAPLDHLVASEPNFFDSLEDEIHMEEIELPPMTAYQEMMQWTKQNKTWRFPIDNEWGMDEEAQVGFHEHVFLSHLITDFPKGPIRHYMELVATGLSKNPHMTVQEKHGHIEWYREYFADKQKLVDELIEADDVA</sequence>
<dbReference type="PANTHER" id="PTHR13231">
    <property type="entry name" value="MITOCHONDRIAL RIBOSOMAL PROTEIN S31"/>
    <property type="match status" value="1"/>
</dbReference>
<dbReference type="STRING" id="283909.R7VLF2"/>
<dbReference type="InterPro" id="IPR026299">
    <property type="entry name" value="MRP-S31"/>
</dbReference>
<evidence type="ECO:0000313" key="10">
    <source>
        <dbReference type="EMBL" id="ELU17585.1"/>
    </source>
</evidence>
<evidence type="ECO:0000313" key="12">
    <source>
        <dbReference type="Proteomes" id="UP000014760"/>
    </source>
</evidence>
<protein>
    <recommendedName>
        <fullName evidence="7">Small ribosomal subunit protein mS31</fullName>
    </recommendedName>
    <alternativeName>
        <fullName evidence="8">28S ribosomal protein S31, mitochondrial</fullName>
    </alternativeName>
</protein>
<dbReference type="EnsemblMetazoa" id="CapteT160296">
    <property type="protein sequence ID" value="CapteP160296"/>
    <property type="gene ID" value="CapteG160296"/>
</dbReference>
<comment type="subcellular location">
    <subcellularLocation>
        <location evidence="1">Mitochondrion</location>
    </subcellularLocation>
</comment>
<organism evidence="10">
    <name type="scientific">Capitella teleta</name>
    <name type="common">Polychaete worm</name>
    <dbReference type="NCBI Taxonomy" id="283909"/>
    <lineage>
        <taxon>Eukaryota</taxon>
        <taxon>Metazoa</taxon>
        <taxon>Spiralia</taxon>
        <taxon>Lophotrochozoa</taxon>
        <taxon>Annelida</taxon>
        <taxon>Polychaeta</taxon>
        <taxon>Sedentaria</taxon>
        <taxon>Scolecida</taxon>
        <taxon>Capitellidae</taxon>
        <taxon>Capitella</taxon>
    </lineage>
</organism>
<keyword evidence="5" id="KW-0496">Mitochondrion</keyword>
<comment type="similarity">
    <text evidence="2">Belongs to the mitochondrion-specific ribosomal protein mS31 family.</text>
</comment>
<feature type="compositionally biased region" description="Basic and acidic residues" evidence="9">
    <location>
        <begin position="126"/>
        <end position="179"/>
    </location>
</feature>
<evidence type="ECO:0000256" key="5">
    <source>
        <dbReference type="ARBA" id="ARBA00023128"/>
    </source>
</evidence>
<dbReference type="GO" id="GO:0003735">
    <property type="term" value="F:structural constituent of ribosome"/>
    <property type="evidence" value="ECO:0007669"/>
    <property type="project" value="InterPro"/>
</dbReference>
<dbReference type="GO" id="GO:0005763">
    <property type="term" value="C:mitochondrial small ribosomal subunit"/>
    <property type="evidence" value="ECO:0007669"/>
    <property type="project" value="InterPro"/>
</dbReference>
<reference evidence="11" key="3">
    <citation type="submission" date="2015-06" db="UniProtKB">
        <authorList>
            <consortium name="EnsemblMetazoa"/>
        </authorList>
    </citation>
    <scope>IDENTIFICATION</scope>
</reference>